<keyword evidence="2 4" id="KW-0418">Kinase</keyword>
<dbReference type="GO" id="GO:0016301">
    <property type="term" value="F:kinase activity"/>
    <property type="evidence" value="ECO:0007669"/>
    <property type="project" value="UniProtKB-KW"/>
</dbReference>
<organism evidence="4 5">
    <name type="scientific">Reinekea blandensis MED297</name>
    <dbReference type="NCBI Taxonomy" id="314283"/>
    <lineage>
        <taxon>Bacteria</taxon>
        <taxon>Pseudomonadati</taxon>
        <taxon>Pseudomonadota</taxon>
        <taxon>Gammaproteobacteria</taxon>
        <taxon>Oceanospirillales</taxon>
        <taxon>Saccharospirillaceae</taxon>
        <taxon>Reinekea</taxon>
    </lineage>
</organism>
<evidence type="ECO:0000256" key="1">
    <source>
        <dbReference type="ARBA" id="ARBA00022679"/>
    </source>
</evidence>
<name>A4BE77_9GAMM</name>
<dbReference type="PANTHER" id="PTHR10584:SF166">
    <property type="entry name" value="RIBOKINASE"/>
    <property type="match status" value="1"/>
</dbReference>
<dbReference type="Gene3D" id="3.40.1190.20">
    <property type="match status" value="1"/>
</dbReference>
<dbReference type="AlphaFoldDB" id="A4BE77"/>
<dbReference type="PANTHER" id="PTHR10584">
    <property type="entry name" value="SUGAR KINASE"/>
    <property type="match status" value="1"/>
</dbReference>
<dbReference type="Proteomes" id="UP000005953">
    <property type="component" value="Unassembled WGS sequence"/>
</dbReference>
<dbReference type="InterPro" id="IPR011611">
    <property type="entry name" value="PfkB_dom"/>
</dbReference>
<dbReference type="InterPro" id="IPR002173">
    <property type="entry name" value="Carboh/pur_kinase_PfkB_CS"/>
</dbReference>
<dbReference type="CDD" id="cd01941">
    <property type="entry name" value="YeiC_kinase_like"/>
    <property type="match status" value="1"/>
</dbReference>
<dbReference type="EMBL" id="AAOE01000009">
    <property type="protein sequence ID" value="EAR09555.1"/>
    <property type="molecule type" value="Genomic_DNA"/>
</dbReference>
<evidence type="ECO:0000313" key="5">
    <source>
        <dbReference type="Proteomes" id="UP000005953"/>
    </source>
</evidence>
<dbReference type="OrthoDB" id="9806249at2"/>
<sequence length="314" mass="33131">MTTTTAERVLVIGGANVDMSGTCLGRLIPGDSNPGIVSSGAGGVGRNIADNLARLGLSSTLLSVFGNDIGRTIIEKSCQSAGVDTSPSLIVDGAATGSYLAIHNQLGALLAAISDMAITESLTPERLKERLPLIQSFSTLVLDANLPQASLEWLVEHSQNQTLMVDAVSATKAVRLKRMLPKIDLLKVNRDEASAILGQPADDKTLSEALHKQGVKTILLSQGPQGASLYSQQAYHHKDAIKGDNASDTGAGDALFAGFIAARFRIKEPSRQLEFAIACATAALSSQSSVSAELSFSAIRQRFFNHWPDSAFID</sequence>
<dbReference type="SUPFAM" id="SSF53613">
    <property type="entry name" value="Ribokinase-like"/>
    <property type="match status" value="1"/>
</dbReference>
<gene>
    <name evidence="4" type="ORF">MED297_12527</name>
</gene>
<proteinExistence type="predicted"/>
<dbReference type="STRING" id="314283.MED297_12527"/>
<evidence type="ECO:0000313" key="4">
    <source>
        <dbReference type="EMBL" id="EAR09555.1"/>
    </source>
</evidence>
<keyword evidence="1" id="KW-0808">Transferase</keyword>
<reference evidence="4 5" key="1">
    <citation type="submission" date="2006-02" db="EMBL/GenBank/DDBJ databases">
        <authorList>
            <person name="Pinhassi J."/>
            <person name="Pedros-Alio C."/>
            <person name="Ferriera S."/>
            <person name="Johnson J."/>
            <person name="Kravitz S."/>
            <person name="Halpern A."/>
            <person name="Remington K."/>
            <person name="Beeson K."/>
            <person name="Tran B."/>
            <person name="Rogers Y.-H."/>
            <person name="Friedman R."/>
            <person name="Venter J.C."/>
        </authorList>
    </citation>
    <scope>NUCLEOTIDE SEQUENCE [LARGE SCALE GENOMIC DNA]</scope>
    <source>
        <strain evidence="4 5">MED297</strain>
    </source>
</reference>
<dbReference type="PROSITE" id="PS00583">
    <property type="entry name" value="PFKB_KINASES_1"/>
    <property type="match status" value="1"/>
</dbReference>
<evidence type="ECO:0000256" key="2">
    <source>
        <dbReference type="ARBA" id="ARBA00022777"/>
    </source>
</evidence>
<dbReference type="HOGENOM" id="CLU_027634_11_2_6"/>
<accession>A4BE77</accession>
<protein>
    <submittedName>
        <fullName evidence="4">Sugar kinase, ribokinase family protein</fullName>
    </submittedName>
</protein>
<dbReference type="RefSeq" id="WP_008042261.1">
    <property type="nucleotide sequence ID" value="NZ_CH724149.1"/>
</dbReference>
<feature type="domain" description="Carbohydrate kinase PfkB" evidence="3">
    <location>
        <begin position="7"/>
        <end position="289"/>
    </location>
</feature>
<keyword evidence="5" id="KW-1185">Reference proteome</keyword>
<evidence type="ECO:0000259" key="3">
    <source>
        <dbReference type="Pfam" id="PF00294"/>
    </source>
</evidence>
<dbReference type="InterPro" id="IPR029056">
    <property type="entry name" value="Ribokinase-like"/>
</dbReference>
<dbReference type="Pfam" id="PF00294">
    <property type="entry name" value="PfkB"/>
    <property type="match status" value="1"/>
</dbReference>
<comment type="caution">
    <text evidence="4">The sequence shown here is derived from an EMBL/GenBank/DDBJ whole genome shotgun (WGS) entry which is preliminary data.</text>
</comment>